<dbReference type="Proteomes" id="UP000824540">
    <property type="component" value="Unassembled WGS sequence"/>
</dbReference>
<keyword evidence="3" id="KW-1185">Reference proteome</keyword>
<feature type="compositionally biased region" description="Low complexity" evidence="1">
    <location>
        <begin position="110"/>
        <end position="119"/>
    </location>
</feature>
<evidence type="ECO:0000313" key="3">
    <source>
        <dbReference type="Proteomes" id="UP000824540"/>
    </source>
</evidence>
<feature type="region of interest" description="Disordered" evidence="1">
    <location>
        <begin position="27"/>
        <end position="52"/>
    </location>
</feature>
<organism evidence="2 3">
    <name type="scientific">Albula glossodonta</name>
    <name type="common">roundjaw bonefish</name>
    <dbReference type="NCBI Taxonomy" id="121402"/>
    <lineage>
        <taxon>Eukaryota</taxon>
        <taxon>Metazoa</taxon>
        <taxon>Chordata</taxon>
        <taxon>Craniata</taxon>
        <taxon>Vertebrata</taxon>
        <taxon>Euteleostomi</taxon>
        <taxon>Actinopterygii</taxon>
        <taxon>Neopterygii</taxon>
        <taxon>Teleostei</taxon>
        <taxon>Albuliformes</taxon>
        <taxon>Albulidae</taxon>
        <taxon>Albula</taxon>
    </lineage>
</organism>
<evidence type="ECO:0000256" key="1">
    <source>
        <dbReference type="SAM" id="MobiDB-lite"/>
    </source>
</evidence>
<evidence type="ECO:0000313" key="2">
    <source>
        <dbReference type="EMBL" id="KAG9355716.1"/>
    </source>
</evidence>
<comment type="caution">
    <text evidence="2">The sequence shown here is derived from an EMBL/GenBank/DDBJ whole genome shotgun (WGS) entry which is preliminary data.</text>
</comment>
<accession>A0A8T2PWX7</accession>
<reference evidence="2" key="1">
    <citation type="thesis" date="2021" institute="BYU ScholarsArchive" country="Provo, UT, USA">
        <title>Applications of and Algorithms for Genome Assembly and Genomic Analyses with an Emphasis on Marine Teleosts.</title>
        <authorList>
            <person name="Pickett B.D."/>
        </authorList>
    </citation>
    <scope>NUCLEOTIDE SEQUENCE</scope>
    <source>
        <strain evidence="2">HI-2016</strain>
    </source>
</reference>
<proteinExistence type="predicted"/>
<sequence>MAERSQRVTASTAKQFMPMFSHYDATRELLSRHGGPVRRHGGEGRGPGSDRAMARWRGEAAGVVNQAAAVQGSATSQHQGRAPAPLTSPHLSPTRWGHPLHCGPPPKPSAAPSLSRLSPGHTRVSFPHP</sequence>
<name>A0A8T2PWX7_9TELE</name>
<gene>
    <name evidence="2" type="ORF">JZ751_000554</name>
</gene>
<protein>
    <submittedName>
        <fullName evidence="2">Uncharacterized protein</fullName>
    </submittedName>
</protein>
<feature type="region of interest" description="Disordered" evidence="1">
    <location>
        <begin position="66"/>
        <end position="129"/>
    </location>
</feature>
<dbReference type="EMBL" id="JAFBMS010000001">
    <property type="protein sequence ID" value="KAG9355716.1"/>
    <property type="molecule type" value="Genomic_DNA"/>
</dbReference>
<dbReference type="AlphaFoldDB" id="A0A8T2PWX7"/>